<dbReference type="Pfam" id="PF00849">
    <property type="entry name" value="PseudoU_synth_2"/>
    <property type="match status" value="1"/>
</dbReference>
<organism evidence="6 7">
    <name type="scientific">Actinocorallia libanotica</name>
    <dbReference type="NCBI Taxonomy" id="46162"/>
    <lineage>
        <taxon>Bacteria</taxon>
        <taxon>Bacillati</taxon>
        <taxon>Actinomycetota</taxon>
        <taxon>Actinomycetes</taxon>
        <taxon>Streptosporangiales</taxon>
        <taxon>Thermomonosporaceae</taxon>
        <taxon>Actinocorallia</taxon>
    </lineage>
</organism>
<dbReference type="InterPro" id="IPR002942">
    <property type="entry name" value="S4_RNA-bd"/>
</dbReference>
<dbReference type="Proteomes" id="UP001500665">
    <property type="component" value="Unassembled WGS sequence"/>
</dbReference>
<dbReference type="EMBL" id="BAAAHH010000046">
    <property type="protein sequence ID" value="GAA0966768.1"/>
    <property type="molecule type" value="Genomic_DNA"/>
</dbReference>
<dbReference type="InterPro" id="IPR036986">
    <property type="entry name" value="S4_RNA-bd_sf"/>
</dbReference>
<dbReference type="CDD" id="cd02870">
    <property type="entry name" value="PseudoU_synth_RsuA_like"/>
    <property type="match status" value="1"/>
</dbReference>
<dbReference type="InterPro" id="IPR006145">
    <property type="entry name" value="PsdUridine_synth_RsuA/RluA"/>
</dbReference>
<dbReference type="InterPro" id="IPR000748">
    <property type="entry name" value="PsdUridine_synth_RsuA/RluB/E/F"/>
</dbReference>
<dbReference type="SUPFAM" id="SSF55174">
    <property type="entry name" value="Alpha-L RNA-binding motif"/>
    <property type="match status" value="1"/>
</dbReference>
<dbReference type="NCBIfam" id="TIGR00093">
    <property type="entry name" value="pseudouridine synthase"/>
    <property type="match status" value="1"/>
</dbReference>
<keyword evidence="2 4" id="KW-0413">Isomerase</keyword>
<evidence type="ECO:0000256" key="4">
    <source>
        <dbReference type="RuleBase" id="RU003887"/>
    </source>
</evidence>
<dbReference type="Gene3D" id="3.10.290.10">
    <property type="entry name" value="RNA-binding S4 domain"/>
    <property type="match status" value="1"/>
</dbReference>
<keyword evidence="7" id="KW-1185">Reference proteome</keyword>
<name>A0ABN1RX12_9ACTN</name>
<dbReference type="PROSITE" id="PS50889">
    <property type="entry name" value="S4"/>
    <property type="match status" value="1"/>
</dbReference>
<dbReference type="Pfam" id="PF01479">
    <property type="entry name" value="S4"/>
    <property type="match status" value="1"/>
</dbReference>
<evidence type="ECO:0000313" key="7">
    <source>
        <dbReference type="Proteomes" id="UP001500665"/>
    </source>
</evidence>
<accession>A0ABN1RX12</accession>
<dbReference type="PANTHER" id="PTHR47683">
    <property type="entry name" value="PSEUDOURIDINE SYNTHASE FAMILY PROTEIN-RELATED"/>
    <property type="match status" value="1"/>
</dbReference>
<dbReference type="SUPFAM" id="SSF55120">
    <property type="entry name" value="Pseudouridine synthase"/>
    <property type="match status" value="1"/>
</dbReference>
<dbReference type="SMART" id="SM00363">
    <property type="entry name" value="S4"/>
    <property type="match status" value="1"/>
</dbReference>
<evidence type="ECO:0000313" key="6">
    <source>
        <dbReference type="EMBL" id="GAA0966768.1"/>
    </source>
</evidence>
<dbReference type="InterPro" id="IPR020103">
    <property type="entry name" value="PsdUridine_synth_cat_dom_sf"/>
</dbReference>
<dbReference type="RefSeq" id="WP_344246287.1">
    <property type="nucleotide sequence ID" value="NZ_BAAAHH010000046.1"/>
</dbReference>
<dbReference type="PROSITE" id="PS01149">
    <property type="entry name" value="PSI_RSU"/>
    <property type="match status" value="1"/>
</dbReference>
<gene>
    <name evidence="6" type="ORF">GCM10009550_69800</name>
</gene>
<proteinExistence type="inferred from homology"/>
<reference evidence="6 7" key="1">
    <citation type="journal article" date="2019" name="Int. J. Syst. Evol. Microbiol.">
        <title>The Global Catalogue of Microorganisms (GCM) 10K type strain sequencing project: providing services to taxonomists for standard genome sequencing and annotation.</title>
        <authorList>
            <consortium name="The Broad Institute Genomics Platform"/>
            <consortium name="The Broad Institute Genome Sequencing Center for Infectious Disease"/>
            <person name="Wu L."/>
            <person name="Ma J."/>
        </authorList>
    </citation>
    <scope>NUCLEOTIDE SEQUENCE [LARGE SCALE GENOMIC DNA]</scope>
    <source>
        <strain evidence="6 7">JCM 10696</strain>
    </source>
</reference>
<dbReference type="Gene3D" id="3.30.2350.10">
    <property type="entry name" value="Pseudouridine synthase"/>
    <property type="match status" value="1"/>
</dbReference>
<comment type="caution">
    <text evidence="6">The sequence shown here is derived from an EMBL/GenBank/DDBJ whole genome shotgun (WGS) entry which is preliminary data.</text>
</comment>
<dbReference type="EC" id="5.4.99.-" evidence="4"/>
<dbReference type="CDD" id="cd00165">
    <property type="entry name" value="S4"/>
    <property type="match status" value="1"/>
</dbReference>
<evidence type="ECO:0000256" key="2">
    <source>
        <dbReference type="ARBA" id="ARBA00023235"/>
    </source>
</evidence>
<dbReference type="InterPro" id="IPR018496">
    <property type="entry name" value="PsdUridine_synth_RsuA/RluB_CS"/>
</dbReference>
<dbReference type="PANTHER" id="PTHR47683:SF2">
    <property type="entry name" value="RNA-BINDING S4 DOMAIN-CONTAINING PROTEIN"/>
    <property type="match status" value="1"/>
</dbReference>
<dbReference type="InterPro" id="IPR050343">
    <property type="entry name" value="RsuA_PseudoU_synthase"/>
</dbReference>
<keyword evidence="3" id="KW-0694">RNA-binding</keyword>
<sequence length="250" mass="27478">MSTTTGHQGEQGVRLQKVLADAGIGSRRACEQIISAGRVKVNGRVVSWFGERVDPRNDEIQVDGRAIETWNELRYYAVNKPTGVESTMAPGRGTRTLIDFVEDLTERIYHVGRLDTDTEGLILLTNDGELAHRLMHPSFGVTKTYLADVPGPIPRDLGRRLRAGVDLEDGIVKVDGFKLLEQTGRRALVEVTLHEGRKHIVRRLLAKAGFPVRKLARTGFGPIALGRLKPGGVRALTEKEVAALYKAVGL</sequence>
<protein>
    <recommendedName>
        <fullName evidence="4">Pseudouridine synthase</fullName>
        <ecNumber evidence="4">5.4.99.-</ecNumber>
    </recommendedName>
</protein>
<evidence type="ECO:0000259" key="5">
    <source>
        <dbReference type="SMART" id="SM00363"/>
    </source>
</evidence>
<evidence type="ECO:0000256" key="1">
    <source>
        <dbReference type="ARBA" id="ARBA00008348"/>
    </source>
</evidence>
<feature type="domain" description="RNA-binding S4" evidence="5">
    <location>
        <begin position="13"/>
        <end position="71"/>
    </location>
</feature>
<comment type="similarity">
    <text evidence="1 4">Belongs to the pseudouridine synthase RsuA family.</text>
</comment>
<evidence type="ECO:0000256" key="3">
    <source>
        <dbReference type="PROSITE-ProRule" id="PRU00182"/>
    </source>
</evidence>